<dbReference type="RefSeq" id="WP_382422026.1">
    <property type="nucleotide sequence ID" value="NZ_JBHSCW010000003.1"/>
</dbReference>
<keyword evidence="5 8" id="KW-0560">Oxidoreductase</keyword>
<name>A0ABV8ULJ3_9PROT</name>
<dbReference type="GO" id="GO:0004497">
    <property type="term" value="F:monooxygenase activity"/>
    <property type="evidence" value="ECO:0007669"/>
    <property type="project" value="UniProtKB-KW"/>
</dbReference>
<dbReference type="PANTHER" id="PTHR23023">
    <property type="entry name" value="DIMETHYLANILINE MONOOXYGENASE"/>
    <property type="match status" value="1"/>
</dbReference>
<dbReference type="InterPro" id="IPR020946">
    <property type="entry name" value="Flavin_mOase-like"/>
</dbReference>
<evidence type="ECO:0000256" key="3">
    <source>
        <dbReference type="ARBA" id="ARBA00022827"/>
    </source>
</evidence>
<keyword evidence="2" id="KW-0285">Flavoprotein</keyword>
<dbReference type="Gene3D" id="3.50.50.60">
    <property type="entry name" value="FAD/NAD(P)-binding domain"/>
    <property type="match status" value="1"/>
</dbReference>
<dbReference type="Proteomes" id="UP001595799">
    <property type="component" value="Unassembled WGS sequence"/>
</dbReference>
<dbReference type="Pfam" id="PF00743">
    <property type="entry name" value="FMO-like"/>
    <property type="match status" value="1"/>
</dbReference>
<dbReference type="PIRSF" id="PIRSF000332">
    <property type="entry name" value="FMO"/>
    <property type="match status" value="1"/>
</dbReference>
<accession>A0ABV8ULJ3</accession>
<evidence type="ECO:0000313" key="8">
    <source>
        <dbReference type="EMBL" id="MFC4351701.1"/>
    </source>
</evidence>
<dbReference type="PRINTS" id="PR00370">
    <property type="entry name" value="FMOXYGENASE"/>
</dbReference>
<comment type="similarity">
    <text evidence="1">Belongs to the FMO family.</text>
</comment>
<evidence type="ECO:0000256" key="2">
    <source>
        <dbReference type="ARBA" id="ARBA00022630"/>
    </source>
</evidence>
<evidence type="ECO:0000256" key="4">
    <source>
        <dbReference type="ARBA" id="ARBA00022857"/>
    </source>
</evidence>
<evidence type="ECO:0000256" key="6">
    <source>
        <dbReference type="ARBA" id="ARBA00034528"/>
    </source>
</evidence>
<dbReference type="SUPFAM" id="SSF51905">
    <property type="entry name" value="FAD/NAD(P)-binding domain"/>
    <property type="match status" value="2"/>
</dbReference>
<evidence type="ECO:0000256" key="7">
    <source>
        <dbReference type="ARBA" id="ARBA00035159"/>
    </source>
</evidence>
<comment type="caution">
    <text evidence="8">The sequence shown here is derived from an EMBL/GenBank/DDBJ whole genome shotgun (WGS) entry which is preliminary data.</text>
</comment>
<evidence type="ECO:0000256" key="1">
    <source>
        <dbReference type="ARBA" id="ARBA00009183"/>
    </source>
</evidence>
<protein>
    <recommendedName>
        <fullName evidence="7">Trimethylamine monooxygenase</fullName>
        <ecNumber evidence="6">1.14.13.148</ecNumber>
    </recommendedName>
</protein>
<sequence>MADSATLSRTSTQVAQTTADICIVGAGSSGITVAKALNEAGLAFDIFEKGSDIGGMWRYENDNGQSSCYASLHIDTSRPNLGYSDFPIDPSLPDFLSHAQFLEYLESYADHFGIRQLVRFRTEVQSIEPVGDRFRVRLTNGEDHEYGTVIVANGHLFDPKMPDFPGRFDGKEIHSHYYRTAAPYEDKRVMVVGLGNSAVDIAVDISRSAQHVFVSTRRSAWVMPKYLFGRPVDQISGFIARTLKLPTPATRKVLSWLIRLFTGDQRRFGLPRPEHPMWREHATLSQELLPYIGHGYITIKPNVEELRGDRVAFVDGTEEVLDAIIYATGYNIHFPFLSEELFHADTDVGRLYRRIISLDHPGLFFAGLVQPIGPTIPLVETQGKWIAGVLSGKVQLPDFHIRHREVEAHRKWQRKTYVNSARYTLEVDFRNYSRQMKRDMREGLAGV</sequence>
<keyword evidence="8" id="KW-0503">Monooxygenase</keyword>
<keyword evidence="9" id="KW-1185">Reference proteome</keyword>
<dbReference type="InterPro" id="IPR050346">
    <property type="entry name" value="FMO-like"/>
</dbReference>
<keyword evidence="4" id="KW-0521">NADP</keyword>
<dbReference type="EMBL" id="JBHSCW010000003">
    <property type="protein sequence ID" value="MFC4351701.1"/>
    <property type="molecule type" value="Genomic_DNA"/>
</dbReference>
<evidence type="ECO:0000313" key="9">
    <source>
        <dbReference type="Proteomes" id="UP001595799"/>
    </source>
</evidence>
<dbReference type="InterPro" id="IPR036188">
    <property type="entry name" value="FAD/NAD-bd_sf"/>
</dbReference>
<keyword evidence="3" id="KW-0274">FAD</keyword>
<gene>
    <name evidence="8" type="ORF">ACFOW6_09130</name>
</gene>
<dbReference type="EC" id="1.14.13.148" evidence="6"/>
<dbReference type="InterPro" id="IPR000960">
    <property type="entry name" value="Flavin_mOase"/>
</dbReference>
<reference evidence="9" key="1">
    <citation type="journal article" date="2019" name="Int. J. Syst. Evol. Microbiol.">
        <title>The Global Catalogue of Microorganisms (GCM) 10K type strain sequencing project: providing services to taxonomists for standard genome sequencing and annotation.</title>
        <authorList>
            <consortium name="The Broad Institute Genomics Platform"/>
            <consortium name="The Broad Institute Genome Sequencing Center for Infectious Disease"/>
            <person name="Wu L."/>
            <person name="Ma J."/>
        </authorList>
    </citation>
    <scope>NUCLEOTIDE SEQUENCE [LARGE SCALE GENOMIC DNA]</scope>
    <source>
        <strain evidence="9">CECT 8472</strain>
    </source>
</reference>
<evidence type="ECO:0000256" key="5">
    <source>
        <dbReference type="ARBA" id="ARBA00023002"/>
    </source>
</evidence>
<proteinExistence type="inferred from homology"/>
<organism evidence="8 9">
    <name type="scientific">Fodinicurvata halophila</name>
    <dbReference type="NCBI Taxonomy" id="1419723"/>
    <lineage>
        <taxon>Bacteria</taxon>
        <taxon>Pseudomonadati</taxon>
        <taxon>Pseudomonadota</taxon>
        <taxon>Alphaproteobacteria</taxon>
        <taxon>Rhodospirillales</taxon>
        <taxon>Rhodovibrionaceae</taxon>
        <taxon>Fodinicurvata</taxon>
    </lineage>
</organism>